<accession>A0ABV6LM57</accession>
<keyword evidence="3" id="KW-1185">Reference proteome</keyword>
<gene>
    <name evidence="2" type="ORF">ACFFGV_07815</name>
</gene>
<keyword evidence="1" id="KW-1133">Transmembrane helix</keyword>
<comment type="caution">
    <text evidence="2">The sequence shown here is derived from an EMBL/GenBank/DDBJ whole genome shotgun (WGS) entry which is preliminary data.</text>
</comment>
<dbReference type="Pfam" id="PF14147">
    <property type="entry name" value="Spore_YhaL"/>
    <property type="match status" value="1"/>
</dbReference>
<reference evidence="2 3" key="1">
    <citation type="submission" date="2024-09" db="EMBL/GenBank/DDBJ databases">
        <authorList>
            <person name="Sun Q."/>
            <person name="Mori K."/>
        </authorList>
    </citation>
    <scope>NUCLEOTIDE SEQUENCE [LARGE SCALE GENOMIC DNA]</scope>
    <source>
        <strain evidence="2 3">NCAIM B.02529</strain>
    </source>
</reference>
<evidence type="ECO:0000256" key="1">
    <source>
        <dbReference type="SAM" id="Phobius"/>
    </source>
</evidence>
<organism evidence="2 3">
    <name type="scientific">Pontibacillus salicampi</name>
    <dbReference type="NCBI Taxonomy" id="1449801"/>
    <lineage>
        <taxon>Bacteria</taxon>
        <taxon>Bacillati</taxon>
        <taxon>Bacillota</taxon>
        <taxon>Bacilli</taxon>
        <taxon>Bacillales</taxon>
        <taxon>Bacillaceae</taxon>
        <taxon>Pontibacillus</taxon>
    </lineage>
</organism>
<proteinExistence type="predicted"/>
<sequence>MMIAGFPWWVLATVAIIIFCGYMAFRAIREEKRIESHFIEQEGEKYMRRIEKEREAKEEDKKEHSVASGS</sequence>
<dbReference type="Proteomes" id="UP001589836">
    <property type="component" value="Unassembled WGS sequence"/>
</dbReference>
<dbReference type="InterPro" id="IPR025428">
    <property type="entry name" value="Spore_YhaL"/>
</dbReference>
<dbReference type="RefSeq" id="WP_377346334.1">
    <property type="nucleotide sequence ID" value="NZ_JBHLTP010000004.1"/>
</dbReference>
<protein>
    <submittedName>
        <fullName evidence="2">Sporulation YhaL family protein</fullName>
    </submittedName>
</protein>
<keyword evidence="1" id="KW-0472">Membrane</keyword>
<dbReference type="EMBL" id="JBHLTP010000004">
    <property type="protein sequence ID" value="MFC0523490.1"/>
    <property type="molecule type" value="Genomic_DNA"/>
</dbReference>
<name>A0ABV6LM57_9BACI</name>
<evidence type="ECO:0000313" key="3">
    <source>
        <dbReference type="Proteomes" id="UP001589836"/>
    </source>
</evidence>
<feature type="transmembrane region" description="Helical" evidence="1">
    <location>
        <begin position="6"/>
        <end position="25"/>
    </location>
</feature>
<keyword evidence="1" id="KW-0812">Transmembrane</keyword>
<evidence type="ECO:0000313" key="2">
    <source>
        <dbReference type="EMBL" id="MFC0523490.1"/>
    </source>
</evidence>